<dbReference type="Proteomes" id="UP000523079">
    <property type="component" value="Unassembled WGS sequence"/>
</dbReference>
<name>A0A7W3P6A7_9ACTN</name>
<dbReference type="Pfam" id="PF13228">
    <property type="entry name" value="DUF4037"/>
    <property type="match status" value="1"/>
</dbReference>
<reference evidence="2 3" key="1">
    <citation type="submission" date="2020-07" db="EMBL/GenBank/DDBJ databases">
        <title>Sequencing the genomes of 1000 actinobacteria strains.</title>
        <authorList>
            <person name="Klenk H.-P."/>
        </authorList>
    </citation>
    <scope>NUCLEOTIDE SEQUENCE [LARGE SCALE GENOMIC DNA]</scope>
    <source>
        <strain evidence="2 3">DSM 100723</strain>
    </source>
</reference>
<organism evidence="2 3">
    <name type="scientific">Microlunatus kandeliicorticis</name>
    <dbReference type="NCBI Taxonomy" id="1759536"/>
    <lineage>
        <taxon>Bacteria</taxon>
        <taxon>Bacillati</taxon>
        <taxon>Actinomycetota</taxon>
        <taxon>Actinomycetes</taxon>
        <taxon>Propionibacteriales</taxon>
        <taxon>Propionibacteriaceae</taxon>
        <taxon>Microlunatus</taxon>
    </lineage>
</organism>
<dbReference type="AlphaFoldDB" id="A0A7W3P6A7"/>
<evidence type="ECO:0000313" key="2">
    <source>
        <dbReference type="EMBL" id="MBA8794757.1"/>
    </source>
</evidence>
<sequence>MAERTSGIALSEEFFRTGVQPLLDRGRPDLPYAAALLGRGSEVLGFDDAMSTDHDWTARVTVLLDPDAADQVDGVRSMITEAVPSALGEVPTAVEVATLDGYVRAQLALEIDEDWDAFDWLSLPTLRLAALTGGVVHHDEIGLREVRDRLAWYPRDVWLYLLAAGWWRVHPELNLVGRSGWAGDELGSAVMAGGIVADLMHLAFLIERRHAPYRKWFGTAFSRLEIAGSLGPHLDRAVAATAWTERQEALGEAYTVVAAAFDRLQLVDPLPLETVRMWDRPFTVPWADYPSLLTAEITDPAVRSLMAQWPPLSGVDRVRDLLWAPQHRAAIRALCAHGTA</sequence>
<dbReference type="EMBL" id="JACGWT010000003">
    <property type="protein sequence ID" value="MBA8794757.1"/>
    <property type="molecule type" value="Genomic_DNA"/>
</dbReference>
<dbReference type="RefSeq" id="WP_220483772.1">
    <property type="nucleotide sequence ID" value="NZ_JACGWT010000003.1"/>
</dbReference>
<gene>
    <name evidence="2" type="ORF">FHX74_002376</name>
</gene>
<protein>
    <recommendedName>
        <fullName evidence="1">DUF4037 domain-containing protein</fullName>
    </recommendedName>
</protein>
<comment type="caution">
    <text evidence="2">The sequence shown here is derived from an EMBL/GenBank/DDBJ whole genome shotgun (WGS) entry which is preliminary data.</text>
</comment>
<feature type="domain" description="DUF4037" evidence="1">
    <location>
        <begin position="120"/>
        <end position="217"/>
    </location>
</feature>
<evidence type="ECO:0000313" key="3">
    <source>
        <dbReference type="Proteomes" id="UP000523079"/>
    </source>
</evidence>
<keyword evidence="3" id="KW-1185">Reference proteome</keyword>
<accession>A0A7W3P6A7</accession>
<proteinExistence type="predicted"/>
<evidence type="ECO:0000259" key="1">
    <source>
        <dbReference type="Pfam" id="PF13228"/>
    </source>
</evidence>
<dbReference type="InterPro" id="IPR025117">
    <property type="entry name" value="DUF4037"/>
</dbReference>